<sequence length="112" mass="11975">MASGYYFTEEDPRRATLPPPTHPSAGFPKAAGQARPNVAAASDEDEEELTVGDVLTAVKRSFATVRGSLTELRATTTDVGRQVASGMTKIDRLAVAVEQIAARRAEDRAFLV</sequence>
<dbReference type="EMBL" id="CM020618">
    <property type="protein sequence ID" value="KAK1860260.1"/>
    <property type="molecule type" value="Genomic_DNA"/>
</dbReference>
<name>A0ACC3BQN5_PYRYE</name>
<evidence type="ECO:0000313" key="1">
    <source>
        <dbReference type="EMBL" id="KAK1860260.1"/>
    </source>
</evidence>
<dbReference type="Proteomes" id="UP000798662">
    <property type="component" value="Chromosome 1"/>
</dbReference>
<accession>A0ACC3BQN5</accession>
<gene>
    <name evidence="1" type="ORF">I4F81_002849</name>
</gene>
<keyword evidence="2" id="KW-1185">Reference proteome</keyword>
<proteinExistence type="predicted"/>
<reference evidence="1" key="1">
    <citation type="submission" date="2019-11" db="EMBL/GenBank/DDBJ databases">
        <title>Nori genome reveals adaptations in red seaweeds to the harsh intertidal environment.</title>
        <authorList>
            <person name="Wang D."/>
            <person name="Mao Y."/>
        </authorList>
    </citation>
    <scope>NUCLEOTIDE SEQUENCE</scope>
    <source>
        <tissue evidence="1">Gametophyte</tissue>
    </source>
</reference>
<evidence type="ECO:0000313" key="2">
    <source>
        <dbReference type="Proteomes" id="UP000798662"/>
    </source>
</evidence>
<organism evidence="1 2">
    <name type="scientific">Pyropia yezoensis</name>
    <name type="common">Susabi-nori</name>
    <name type="synonym">Porphyra yezoensis</name>
    <dbReference type="NCBI Taxonomy" id="2788"/>
    <lineage>
        <taxon>Eukaryota</taxon>
        <taxon>Rhodophyta</taxon>
        <taxon>Bangiophyceae</taxon>
        <taxon>Bangiales</taxon>
        <taxon>Bangiaceae</taxon>
        <taxon>Pyropia</taxon>
    </lineage>
</organism>
<comment type="caution">
    <text evidence="1">The sequence shown here is derived from an EMBL/GenBank/DDBJ whole genome shotgun (WGS) entry which is preliminary data.</text>
</comment>
<protein>
    <submittedName>
        <fullName evidence="1">Uncharacterized protein</fullName>
    </submittedName>
</protein>